<evidence type="ECO:0000313" key="4">
    <source>
        <dbReference type="EMBL" id="VVE71871.1"/>
    </source>
</evidence>
<evidence type="ECO:0000259" key="2">
    <source>
        <dbReference type="Pfam" id="PF13681"/>
    </source>
</evidence>
<dbReference type="Proteomes" id="UP000254573">
    <property type="component" value="Unassembled WGS sequence"/>
</dbReference>
<dbReference type="KEGG" id="ppnm:LV28_07495"/>
<evidence type="ECO:0000256" key="1">
    <source>
        <dbReference type="SAM" id="SignalP"/>
    </source>
</evidence>
<evidence type="ECO:0000313" key="5">
    <source>
        <dbReference type="Proteomes" id="UP000254573"/>
    </source>
</evidence>
<dbReference type="STRING" id="93220.A6P55_04670"/>
<feature type="signal peptide" evidence="1">
    <location>
        <begin position="1"/>
        <end position="17"/>
    </location>
</feature>
<keyword evidence="1" id="KW-0732">Signal</keyword>
<dbReference type="RefSeq" id="WP_058371630.1">
    <property type="nucleotide sequence ID" value="NZ_CABPSO010000017.1"/>
</dbReference>
<accession>A0A378YHE4</accession>
<dbReference type="EMBL" id="CABPSO010000017">
    <property type="protein sequence ID" value="VVE71871.1"/>
    <property type="molecule type" value="Genomic_DNA"/>
</dbReference>
<dbReference type="OrthoDB" id="8941761at2"/>
<protein>
    <submittedName>
        <fullName evidence="3">Tfp pilus assembly protein PilX</fullName>
    </submittedName>
</protein>
<evidence type="ECO:0000313" key="6">
    <source>
        <dbReference type="Proteomes" id="UP000361468"/>
    </source>
</evidence>
<feature type="domain" description="PilX/PilW C-terminal" evidence="2">
    <location>
        <begin position="91"/>
        <end position="160"/>
    </location>
</feature>
<keyword evidence="6" id="KW-1185">Reference proteome</keyword>
<dbReference type="Proteomes" id="UP000361468">
    <property type="component" value="Unassembled WGS sequence"/>
</dbReference>
<reference evidence="4 6" key="2">
    <citation type="submission" date="2019-08" db="EMBL/GenBank/DDBJ databases">
        <authorList>
            <person name="Peeters C."/>
        </authorList>
    </citation>
    <scope>NUCLEOTIDE SEQUENCE [LARGE SCALE GENOMIC DNA]</scope>
    <source>
        <strain evidence="4 6">LMG 31119</strain>
    </source>
</reference>
<name>A0A378YHE4_9BURK</name>
<feature type="chain" id="PRO_5016722327" evidence="1">
    <location>
        <begin position="18"/>
        <end position="206"/>
    </location>
</feature>
<dbReference type="AlphaFoldDB" id="A0A378YHE4"/>
<dbReference type="EMBL" id="UGSG01000001">
    <property type="protein sequence ID" value="SUA76582.1"/>
    <property type="molecule type" value="Genomic_DNA"/>
</dbReference>
<dbReference type="Pfam" id="PF13681">
    <property type="entry name" value="PilX"/>
    <property type="match status" value="1"/>
</dbReference>
<gene>
    <name evidence="3" type="ORF">NCTC13160_01479</name>
    <name evidence="4" type="ORF">PPN31119_04084</name>
</gene>
<dbReference type="InterPro" id="IPR025205">
    <property type="entry name" value="PilX/PilW_C"/>
</dbReference>
<sequence>MVGVFMVMWLAALTTLAASGMQHRQLADRFVAYMYDRAHAFTAANNALVLARHRLTLGPEAADIAAVSAFDGGPHGVIEANHRGDIWFRNDTPRWRTVDWTRGDTVVAVKDARYFIERIAFSDYPALDPTSRVAAIRRYRVSAMGCGKLPGTRVYLQAIYEIRQRDEARRSGIAESRFIPRRLSWREVTAWHDRETRAARERCDAS</sequence>
<reference evidence="3 5" key="1">
    <citation type="submission" date="2018-06" db="EMBL/GenBank/DDBJ databases">
        <authorList>
            <consortium name="Pathogen Informatics"/>
            <person name="Doyle S."/>
        </authorList>
    </citation>
    <scope>NUCLEOTIDE SEQUENCE [LARGE SCALE GENOMIC DNA]</scope>
    <source>
        <strain evidence="3 5">NCTC13160</strain>
    </source>
</reference>
<organism evidence="3 5">
    <name type="scientific">Pandoraea pnomenusa</name>
    <dbReference type="NCBI Taxonomy" id="93220"/>
    <lineage>
        <taxon>Bacteria</taxon>
        <taxon>Pseudomonadati</taxon>
        <taxon>Pseudomonadota</taxon>
        <taxon>Betaproteobacteria</taxon>
        <taxon>Burkholderiales</taxon>
        <taxon>Burkholderiaceae</taxon>
        <taxon>Pandoraea</taxon>
    </lineage>
</organism>
<evidence type="ECO:0000313" key="3">
    <source>
        <dbReference type="EMBL" id="SUA76582.1"/>
    </source>
</evidence>
<proteinExistence type="predicted"/>